<dbReference type="InterPro" id="IPR045867">
    <property type="entry name" value="DNA-dir_RpoC_beta_prime"/>
</dbReference>
<dbReference type="InterPro" id="IPR002553">
    <property type="entry name" value="Clathrin/coatomer_adapt-like_N"/>
</dbReference>
<dbReference type="InterPro" id="IPR038120">
    <property type="entry name" value="Rpb1_funnel_sf"/>
</dbReference>
<dbReference type="Gene3D" id="4.10.860.120">
    <property type="entry name" value="RNA polymerase II, clamp domain"/>
    <property type="match status" value="1"/>
</dbReference>
<dbReference type="CDD" id="cd02735">
    <property type="entry name" value="RNAP_I_Rpa1_C"/>
    <property type="match status" value="1"/>
</dbReference>
<dbReference type="EMBL" id="JARPUR010000004">
    <property type="protein sequence ID" value="KAK4878480.1"/>
    <property type="molecule type" value="Genomic_DNA"/>
</dbReference>
<dbReference type="Pfam" id="PF04998">
    <property type="entry name" value="RNA_pol_Rpb1_5"/>
    <property type="match status" value="1"/>
</dbReference>
<dbReference type="Proteomes" id="UP001353858">
    <property type="component" value="Unassembled WGS sequence"/>
</dbReference>
<dbReference type="InterPro" id="IPR012295">
    <property type="entry name" value="TBP_dom_sf"/>
</dbReference>
<accession>A0AAN7Q3R3</accession>
<feature type="region of interest" description="Disordered" evidence="21">
    <location>
        <begin position="2225"/>
        <end position="2305"/>
    </location>
</feature>
<evidence type="ECO:0000256" key="10">
    <source>
        <dbReference type="ARBA" id="ARBA00022723"/>
    </source>
</evidence>
<dbReference type="GO" id="GO:0006886">
    <property type="term" value="P:intracellular protein transport"/>
    <property type="evidence" value="ECO:0007669"/>
    <property type="project" value="InterPro"/>
</dbReference>
<dbReference type="InterPro" id="IPR042102">
    <property type="entry name" value="RNA_pol_Rpb1_3_sf"/>
</dbReference>
<feature type="domain" description="Clathrin adaptor alpha/beta/gamma-adaptin appendage Ig-like subdomain" evidence="23">
    <location>
        <begin position="691"/>
        <end position="800"/>
    </location>
</feature>
<comment type="subcellular location">
    <subcellularLocation>
        <location evidence="17">Endomembrane system</location>
        <topology evidence="17">Peripheral membrane protein</topology>
        <orientation evidence="17">Cytoplasmic side</orientation>
    </subcellularLocation>
    <subcellularLocation>
        <location evidence="1">Nucleus</location>
        <location evidence="1">Nucleolus</location>
    </subcellularLocation>
</comment>
<comment type="similarity">
    <text evidence="3">Belongs to the adaptor complexes large subunit family.</text>
</comment>
<dbReference type="PANTHER" id="PTHR19376">
    <property type="entry name" value="DNA-DIRECTED RNA POLYMERASE"/>
    <property type="match status" value="1"/>
</dbReference>
<keyword evidence="14" id="KW-0472">Membrane</keyword>
<dbReference type="GO" id="GO:0006351">
    <property type="term" value="P:DNA-templated transcription"/>
    <property type="evidence" value="ECO:0007669"/>
    <property type="project" value="InterPro"/>
</dbReference>
<dbReference type="FunFam" id="2.40.40.20:FF:000019">
    <property type="entry name" value="DNA-directed RNA polymerase II subunit RPB1"/>
    <property type="match status" value="1"/>
</dbReference>
<dbReference type="CDD" id="cd01435">
    <property type="entry name" value="RNAP_I_RPA1_N"/>
    <property type="match status" value="1"/>
</dbReference>
<dbReference type="InterPro" id="IPR007066">
    <property type="entry name" value="RNA_pol_Rpb1_3"/>
</dbReference>
<dbReference type="Gene3D" id="2.60.40.1150">
    <property type="match status" value="1"/>
</dbReference>
<gene>
    <name evidence="25" type="ORF">RN001_010986</name>
</gene>
<dbReference type="InterPro" id="IPR000722">
    <property type="entry name" value="RNA_pol_asu"/>
</dbReference>
<evidence type="ECO:0000256" key="21">
    <source>
        <dbReference type="SAM" id="MobiDB-lite"/>
    </source>
</evidence>
<keyword evidence="13" id="KW-0653">Protein transport</keyword>
<dbReference type="PANTHER" id="PTHR19376:SF11">
    <property type="entry name" value="DNA-DIRECTED RNA POLYMERASE I SUBUNIT RPA1"/>
    <property type="match status" value="1"/>
</dbReference>
<dbReference type="GO" id="GO:0046872">
    <property type="term" value="F:metal ion binding"/>
    <property type="evidence" value="ECO:0007669"/>
    <property type="project" value="UniProtKB-KW"/>
</dbReference>
<dbReference type="Gene3D" id="1.25.10.10">
    <property type="entry name" value="Leucine-rich Repeat Variant"/>
    <property type="match status" value="1"/>
</dbReference>
<protein>
    <recommendedName>
        <fullName evidence="20">DNA-directed RNA polymerase subunit</fullName>
        <ecNumber evidence="20">2.7.7.6</ecNumber>
    </recommendedName>
</protein>
<comment type="similarity">
    <text evidence="2 20">Belongs to the RNA polymerase beta' chain family.</text>
</comment>
<evidence type="ECO:0000256" key="11">
    <source>
        <dbReference type="ARBA" id="ARBA00022833"/>
    </source>
</evidence>
<reference evidence="26" key="1">
    <citation type="submission" date="2023-01" db="EMBL/GenBank/DDBJ databases">
        <title>Key to firefly adult light organ development and bioluminescence: homeobox transcription factors regulate luciferase expression and transportation to peroxisome.</title>
        <authorList>
            <person name="Fu X."/>
        </authorList>
    </citation>
    <scope>NUCLEOTIDE SEQUENCE [LARGE SCALE GENOMIC DNA]</scope>
</reference>
<dbReference type="InterPro" id="IPR013041">
    <property type="entry name" value="Clathrin_app_Ig-like_sf"/>
</dbReference>
<keyword evidence="6 20" id="KW-0240">DNA-directed RNA polymerase</keyword>
<evidence type="ECO:0000256" key="13">
    <source>
        <dbReference type="ARBA" id="ARBA00022927"/>
    </source>
</evidence>
<dbReference type="Gene3D" id="3.30.70.2850">
    <property type="match status" value="1"/>
</dbReference>
<dbReference type="FunFam" id="2.60.40.1150:FF:000001">
    <property type="entry name" value="AP complex subunit beta"/>
    <property type="match status" value="1"/>
</dbReference>
<dbReference type="Gene3D" id="2.40.40.20">
    <property type="match status" value="1"/>
</dbReference>
<dbReference type="InterPro" id="IPR007081">
    <property type="entry name" value="RNA_pol_Rpb1_5"/>
</dbReference>
<evidence type="ECO:0000256" key="6">
    <source>
        <dbReference type="ARBA" id="ARBA00022478"/>
    </source>
</evidence>
<dbReference type="GO" id="GO:0016192">
    <property type="term" value="P:vesicle-mediated transport"/>
    <property type="evidence" value="ECO:0007669"/>
    <property type="project" value="InterPro"/>
</dbReference>
<dbReference type="InterPro" id="IPR015699">
    <property type="entry name" value="DNA-dir_RNA_pol1_lsu_N"/>
</dbReference>
<keyword evidence="5" id="KW-0813">Transport</keyword>
<evidence type="ECO:0000256" key="19">
    <source>
        <dbReference type="ARBA" id="ARBA00053996"/>
    </source>
</evidence>
<evidence type="ECO:0000256" key="14">
    <source>
        <dbReference type="ARBA" id="ARBA00023136"/>
    </source>
</evidence>
<evidence type="ECO:0000259" key="22">
    <source>
        <dbReference type="SMART" id="SM00663"/>
    </source>
</evidence>
<dbReference type="SMART" id="SM00809">
    <property type="entry name" value="Alpha_adaptinC2"/>
    <property type="match status" value="1"/>
</dbReference>
<keyword evidence="8 20" id="KW-0808">Transferase</keyword>
<dbReference type="Pfam" id="PF04997">
    <property type="entry name" value="RNA_pol_Rpb1_1"/>
    <property type="match status" value="1"/>
</dbReference>
<keyword evidence="10" id="KW-0479">Metal-binding</keyword>
<dbReference type="InterPro" id="IPR008152">
    <property type="entry name" value="Clathrin_a/b/g-adaptin_app_Ig"/>
</dbReference>
<evidence type="ECO:0000256" key="2">
    <source>
        <dbReference type="ARBA" id="ARBA00006460"/>
    </source>
</evidence>
<dbReference type="Pfam" id="PF09066">
    <property type="entry name" value="B2-adapt-app_C"/>
    <property type="match status" value="1"/>
</dbReference>
<dbReference type="Pfam" id="PF01602">
    <property type="entry name" value="Adaptin_N"/>
    <property type="match status" value="1"/>
</dbReference>
<evidence type="ECO:0000313" key="26">
    <source>
        <dbReference type="Proteomes" id="UP001353858"/>
    </source>
</evidence>
<dbReference type="InterPro" id="IPR009028">
    <property type="entry name" value="Coatomer/calthrin_app_sub_C"/>
</dbReference>
<dbReference type="Gene3D" id="1.10.274.100">
    <property type="entry name" value="RNA polymerase Rpb1, domain 3"/>
    <property type="match status" value="1"/>
</dbReference>
<evidence type="ECO:0000256" key="8">
    <source>
        <dbReference type="ARBA" id="ARBA00022679"/>
    </source>
</evidence>
<dbReference type="InterPro" id="IPR047107">
    <property type="entry name" value="DNA-dir_RNA_pol1_lsu_C"/>
</dbReference>
<comment type="caution">
    <text evidence="25">The sequence shown here is derived from an EMBL/GenBank/DDBJ whole genome shotgun (WGS) entry which is preliminary data.</text>
</comment>
<feature type="compositionally biased region" description="Acidic residues" evidence="21">
    <location>
        <begin position="2273"/>
        <end position="2305"/>
    </location>
</feature>
<dbReference type="Gene3D" id="3.30.1490.180">
    <property type="entry name" value="RNA polymerase ii"/>
    <property type="match status" value="1"/>
</dbReference>
<feature type="domain" description="RNA polymerase N-terminal" evidence="22">
    <location>
        <begin position="1176"/>
        <end position="1509"/>
    </location>
</feature>
<dbReference type="InterPro" id="IPR044893">
    <property type="entry name" value="RNA_pol_Rpb1_clamp_domain"/>
</dbReference>
<comment type="function">
    <text evidence="19">DNA-dependent RNA polymerase catalyzes the transcription of DNA into RNA using the four ribonucleoside triphosphates as substrates. Largest and catalytic core component of RNA polymerase I which synthesizes ribosomal RNA precursors. Forms the polymerase active center together with the second largest subunit. A single stranded DNA template strand of the promoter is positioned within the central active site cleft of Pol I. A bridging helix emanates from RPA1 and crosses the cleft near the catalytic site and is thought to promote translocation of Pol I by acting as a ratchet that moves the RNA-DNA hybrid through the active site by switching from straight to bent conformations at each step of nucleotide addition.</text>
</comment>
<dbReference type="GO" id="GO:0003899">
    <property type="term" value="F:DNA-directed RNA polymerase activity"/>
    <property type="evidence" value="ECO:0007669"/>
    <property type="project" value="UniProtKB-EC"/>
</dbReference>
<evidence type="ECO:0000313" key="25">
    <source>
        <dbReference type="EMBL" id="KAK4878480.1"/>
    </source>
</evidence>
<dbReference type="InterPro" id="IPR013037">
    <property type="entry name" value="Clathrin_b-adaptin_app_Ig-like"/>
</dbReference>
<dbReference type="InterPro" id="IPR015151">
    <property type="entry name" value="B-adaptin_app_sub_C"/>
</dbReference>
<dbReference type="Gene3D" id="6.20.50.80">
    <property type="match status" value="1"/>
</dbReference>
<keyword evidence="7" id="KW-0597">Phosphoprotein</keyword>
<dbReference type="FunFam" id="1.10.274.100:FF:000012">
    <property type="entry name" value="DNA-directed RNA polymerase subunit"/>
    <property type="match status" value="1"/>
</dbReference>
<evidence type="ECO:0000259" key="24">
    <source>
        <dbReference type="SMART" id="SM01020"/>
    </source>
</evidence>
<dbReference type="Gene3D" id="3.30.310.10">
    <property type="entry name" value="TATA-Binding Protein"/>
    <property type="match status" value="1"/>
</dbReference>
<evidence type="ECO:0000256" key="15">
    <source>
        <dbReference type="ARBA" id="ARBA00023163"/>
    </source>
</evidence>
<dbReference type="Gene3D" id="1.10.150.390">
    <property type="match status" value="1"/>
</dbReference>
<evidence type="ECO:0000256" key="20">
    <source>
        <dbReference type="RuleBase" id="RU004279"/>
    </source>
</evidence>
<dbReference type="SUPFAM" id="SSF64484">
    <property type="entry name" value="beta and beta-prime subunits of DNA dependent RNA-polymerase"/>
    <property type="match status" value="1"/>
</dbReference>
<proteinExistence type="inferred from homology"/>
<dbReference type="SUPFAM" id="SSF49348">
    <property type="entry name" value="Clathrin adaptor appendage domain"/>
    <property type="match status" value="1"/>
</dbReference>
<keyword evidence="12" id="KW-0460">Magnesium</keyword>
<dbReference type="SMART" id="SM01020">
    <property type="entry name" value="B2-adapt-app_C"/>
    <property type="match status" value="1"/>
</dbReference>
<dbReference type="SUPFAM" id="SSF48371">
    <property type="entry name" value="ARM repeat"/>
    <property type="match status" value="1"/>
</dbReference>
<dbReference type="GO" id="GO:0030131">
    <property type="term" value="C:clathrin adaptor complex"/>
    <property type="evidence" value="ECO:0007669"/>
    <property type="project" value="InterPro"/>
</dbReference>
<evidence type="ECO:0000256" key="17">
    <source>
        <dbReference type="ARBA" id="ARBA00029433"/>
    </source>
</evidence>
<evidence type="ECO:0000256" key="18">
    <source>
        <dbReference type="ARBA" id="ARBA00048552"/>
    </source>
</evidence>
<dbReference type="EC" id="2.7.7.6" evidence="20"/>
<evidence type="ECO:0000256" key="4">
    <source>
        <dbReference type="ARBA" id="ARBA00011251"/>
    </source>
</evidence>
<keyword evidence="11" id="KW-0862">Zinc</keyword>
<name>A0AAN7Q3R3_9COLE</name>
<dbReference type="InterPro" id="IPR006592">
    <property type="entry name" value="RNA_pol_N"/>
</dbReference>
<dbReference type="GO" id="GO:0003677">
    <property type="term" value="F:DNA binding"/>
    <property type="evidence" value="ECO:0007669"/>
    <property type="project" value="InterPro"/>
</dbReference>
<evidence type="ECO:0000256" key="9">
    <source>
        <dbReference type="ARBA" id="ARBA00022695"/>
    </source>
</evidence>
<dbReference type="SMART" id="SM00663">
    <property type="entry name" value="RPOLA_N"/>
    <property type="match status" value="1"/>
</dbReference>
<keyword evidence="9 20" id="KW-0548">Nucleotidyltransferase</keyword>
<evidence type="ECO:0000256" key="5">
    <source>
        <dbReference type="ARBA" id="ARBA00022448"/>
    </source>
</evidence>
<dbReference type="Pfam" id="PF00623">
    <property type="entry name" value="RNA_pol_Rpb1_2"/>
    <property type="match status" value="1"/>
</dbReference>
<keyword evidence="26" id="KW-1185">Reference proteome</keyword>
<dbReference type="SUPFAM" id="SSF55711">
    <property type="entry name" value="Subdomain of clathrin and coatomer appendage domain"/>
    <property type="match status" value="1"/>
</dbReference>
<evidence type="ECO:0000256" key="7">
    <source>
        <dbReference type="ARBA" id="ARBA00022553"/>
    </source>
</evidence>
<dbReference type="Gene3D" id="1.10.132.30">
    <property type="match status" value="1"/>
</dbReference>
<dbReference type="Pfam" id="PF04983">
    <property type="entry name" value="RNA_pol_Rpb1_3"/>
    <property type="match status" value="1"/>
</dbReference>
<dbReference type="InterPro" id="IPR011989">
    <property type="entry name" value="ARM-like"/>
</dbReference>
<evidence type="ECO:0000256" key="3">
    <source>
        <dbReference type="ARBA" id="ARBA00006613"/>
    </source>
</evidence>
<sequence>MTDSKYFTTTKKGEIFELKSELNNDKKEKKKEAVKKVIASMTVGKDVSALFPDVVNCMQTDNLELKKLVYLYLMNYAKSQPDMAIMAVNTFVKDCEDPNPLIRALAVRTMGCIRVDKITEYLCEPLRKCLKDEDPYVRKTAAVCVAKLYDISSSLVEDQGFLDQLKDLLSDSNPMVVANAVAALSEINESSPTGQPLVEFNTNTINKLLTALNECTEWGQVFILDSLANYSPKDEREAQSICERITPRLAHANAAVVLSAVKVLMKLMEILAGDNDFCTTLTKKLAPPLVTLLSSEPEVQYVALRNINLIVQKRPDILKHEMKVFFVKYNDPIYVKLEKLDIMIRLASQANIAQVLSELKEYATEVDVDFVRKAVRAIGRCAIKVEPSAERCVSTLLDLIQTKVNYVVQEAIVVIKDIFRKYPNKYESIISTLCENLDTLDEPEARASMVWIIGEYAERIDNADELLDSFLEGFADENAQVQLQLLTAVVKLFLKRPAHTQALVQHVLSLATQDSDNPDLRDRGFIYWRLLSTDPAAAKEVVLADKPLISEETDLLEPTLLDELICHISSLASVYHKPPTAFVEGRSAGVRKSLPARQGSVEDTSTHPEATVIPNQESLIGDLLSMDIGNTVTAASAATVPTSNVDLLGAGLDSLLGGSTSSSLDAPNTSVPSSTGLLGDIFGITSSTTMYTPAKGCWLPAEKGKGLEIWGTFSRRNGQMSMDLTFTNKAMQAMNGFAIQFNKNSFGLAPSAPLNIGALQPGQSLETNLNLNTSGPVQRMDPLSTLQVAIKNNVDIFYYACQIPIQILFTEDGQLDKRVFLTTWKDIPAANEVQYTLNDLKGTSDSLASKMTQNNVFTIAKRNVEGQDMLYQSLKLTNNIWVLLELKLQPSVTHATLSLKSRSVEHLDPDSIEFSVFTSDDIKKLSVIKVSTPLTFDTLGHPLSGGLYDRTMGPLNDRSEPCGSCHKSIYFCPGHFGHIELPLPVVNPIFYKAIGSILKISCLMCFQIQIPAHIKYCLSLQIKLLNCGLTTDAIGIEVKIQEALANSKDKDLNCLEEIRQYEKLLETRSVQLNEKILNNKNTESLRNELIAGKMKMKLIKKCMHCKKSINRVQVARNRIVITSSVSADGGVKTNKPKYVTPEESRRYLQQIWNCEKEFLQELIPVLGSVSIEYPTDALYFDVVPVTPSNIRPVNLLNGRLIESPQSQLYKDILQNSMLVRTVIQVVQNNGNVEVLPSEAKDVYLMAQGKTPIEKLNDAWEALQTNIDELIDRDNVRERGGGEGLKQIIEKKAGLIRMHMMGKRVNFSARSVITPDPNLNIDEIGIPEEFAKHLTYPVPVTSWNVIELRKMINNGPNVHPGAVQVEFEDGTIRKIDPNNTTQQKSIVKRLLTPNDKDKGFTGVKKVHRHLCNGDVLLLNRQPTLHKPSIMAHTARILKGEKTLRLHYANCKAYNADFDGDEMNAHFPQNELARSEGYNLAHVCNQYLVPKDGTPLSGLIQDHVISGVRLSMRGRFFSKFDYQQMVYQAVSFKTTNIILLPPSIIKPHCLWSGKQVLSTVILNIIPQGRQPINLKSTAKINAKAWQTFPPRQWKAGGSQFRNDNTMTEAEVIIRGGELLVGVLDKTHYGATPFGLVHCIYELYGGTYATKLLSSFAKLFTYFLQLDGFTLGVHDILVQDTADKKRRKIIKSLRKVGDKVITSALGNKELDDIVDKLEQACVRNFKMRSIIDREYKSVLDPFTNEINKTCLPAGLICKFPSNNLQLMVQSGAKGSTVNTMQISCLLGQIELEGKRPPLMISGKSLPSFPTFEFAPRAGGFIDGRFMTGIQPQEFFFHCMAGREGLIDTAVKTSRSGYLQRCLIKHLEGLSVNYDLTVRDSDRCVIQFLYGEDGMDVAKTQFLNKKQIDFLMENRNAIINKEVIKKLEIDKAKVEELVLNQKTWKDKYGNSPKRRQTPFTIFSNAVKDKAKIPGNQKFSSKTGRNKLTKYIIKLWRNVDDDLKSNLKDLCETCPDPINYALQPDIYFGALSDDLSSLMDNYTNYKGKKQKREFENMLKFKAMQSLCAPGEPVGLLAAQSIGEPSTQMTLNTFHFAGRGEMNVTLGIPRLREILMMASKNLKTPSMEIPFLDVPDLEKQADRLRKKLTRVTVAEVLEKIDIIGQLEVQPLRQMTYKLRFSFIPYELYKSKYNVKPKRVLVHMSKKFFGQMFMTLKKYTRMTANVVVMEKDKGKKKVSEDDEDVEVNDDAAESDKSDEEPEDLEDAKLTSKHQQVYEAQEPEDEEKEQSENDEPEDDADKNENDADTDDIESVVRSYTYAQNYTYDKKHHLWCELTFALPLSHKKLDLSGILKEVANKSVIYETLNIKRAISYMKDDRLTLRTDGINIMEMFKYHQLLDLNKLYCNDIHKFAETYGAEAATKVIVKEVQDVFKVYGITVDPRHLILVADYMMFNGTFEPLSRKGLSSSSSPLQQMSFESSLNFLKQATINGKHDQLQSPSSCLILGKPCHTGTGAFSLLHKIPLVK</sequence>
<dbReference type="InterPro" id="IPR007083">
    <property type="entry name" value="RNA_pol_Rpb1_4"/>
</dbReference>
<keyword evidence="16" id="KW-0539">Nucleus</keyword>
<evidence type="ECO:0000256" key="12">
    <source>
        <dbReference type="ARBA" id="ARBA00022842"/>
    </source>
</evidence>
<feature type="domain" description="Beta-adaptin appendage C-terminal subdomain" evidence="24">
    <location>
        <begin position="809"/>
        <end position="923"/>
    </location>
</feature>
<dbReference type="Pfam" id="PF05000">
    <property type="entry name" value="RNA_pol_Rpb1_4"/>
    <property type="match status" value="1"/>
</dbReference>
<evidence type="ECO:0000256" key="16">
    <source>
        <dbReference type="ARBA" id="ARBA00023242"/>
    </source>
</evidence>
<dbReference type="Pfam" id="PF02883">
    <property type="entry name" value="Alpha_adaptinC2"/>
    <property type="match status" value="1"/>
</dbReference>
<dbReference type="Gene3D" id="6.10.250.2940">
    <property type="match status" value="1"/>
</dbReference>
<evidence type="ECO:0000256" key="1">
    <source>
        <dbReference type="ARBA" id="ARBA00004604"/>
    </source>
</evidence>
<keyword evidence="15 20" id="KW-0804">Transcription</keyword>
<evidence type="ECO:0000259" key="23">
    <source>
        <dbReference type="SMART" id="SM00809"/>
    </source>
</evidence>
<dbReference type="GO" id="GO:0005736">
    <property type="term" value="C:RNA polymerase I complex"/>
    <property type="evidence" value="ECO:0007669"/>
    <property type="project" value="TreeGrafter"/>
</dbReference>
<dbReference type="FunFam" id="1.25.10.10:FF:000002">
    <property type="entry name" value="AP complex subunit beta"/>
    <property type="match status" value="1"/>
</dbReference>
<dbReference type="GO" id="GO:0012505">
    <property type="term" value="C:endomembrane system"/>
    <property type="evidence" value="ECO:0007669"/>
    <property type="project" value="UniProtKB-SubCell"/>
</dbReference>
<comment type="subunit">
    <text evidence="4">Component of the RNA polymerase I (Pol I) complex consisting of at least 13 subunits.</text>
</comment>
<dbReference type="InterPro" id="IPR016024">
    <property type="entry name" value="ARM-type_fold"/>
</dbReference>
<dbReference type="InterPro" id="IPR007080">
    <property type="entry name" value="RNA_pol_Rpb1_1"/>
</dbReference>
<organism evidence="25 26">
    <name type="scientific">Aquatica leii</name>
    <dbReference type="NCBI Taxonomy" id="1421715"/>
    <lineage>
        <taxon>Eukaryota</taxon>
        <taxon>Metazoa</taxon>
        <taxon>Ecdysozoa</taxon>
        <taxon>Arthropoda</taxon>
        <taxon>Hexapoda</taxon>
        <taxon>Insecta</taxon>
        <taxon>Pterygota</taxon>
        <taxon>Neoptera</taxon>
        <taxon>Endopterygota</taxon>
        <taxon>Coleoptera</taxon>
        <taxon>Polyphaga</taxon>
        <taxon>Elateriformia</taxon>
        <taxon>Elateroidea</taxon>
        <taxon>Lampyridae</taxon>
        <taxon>Luciolinae</taxon>
        <taxon>Aquatica</taxon>
    </lineage>
</organism>
<comment type="catalytic activity">
    <reaction evidence="18 20">
        <text>RNA(n) + a ribonucleoside 5'-triphosphate = RNA(n+1) + diphosphate</text>
        <dbReference type="Rhea" id="RHEA:21248"/>
        <dbReference type="Rhea" id="RHEA-COMP:14527"/>
        <dbReference type="Rhea" id="RHEA-COMP:17342"/>
        <dbReference type="ChEBI" id="CHEBI:33019"/>
        <dbReference type="ChEBI" id="CHEBI:61557"/>
        <dbReference type="ChEBI" id="CHEBI:140395"/>
        <dbReference type="EC" id="2.7.7.6"/>
    </reaction>
</comment>
<feature type="compositionally biased region" description="Acidic residues" evidence="21">
    <location>
        <begin position="2233"/>
        <end position="2258"/>
    </location>
</feature>